<evidence type="ECO:0000313" key="5">
    <source>
        <dbReference type="Proteomes" id="UP000228976"/>
    </source>
</evidence>
<protein>
    <submittedName>
        <fullName evidence="4">Peptidoglycan-binding protein</fullName>
    </submittedName>
</protein>
<dbReference type="CDD" id="cd06418">
    <property type="entry name" value="GH25_BacA-like"/>
    <property type="match status" value="1"/>
</dbReference>
<dbReference type="RefSeq" id="WP_094690142.1">
    <property type="nucleotide sequence ID" value="NZ_JACBYZ010000001.1"/>
</dbReference>
<keyword evidence="1" id="KW-1133">Transmembrane helix</keyword>
<dbReference type="Gene3D" id="3.20.20.80">
    <property type="entry name" value="Glycosidases"/>
    <property type="match status" value="1"/>
</dbReference>
<dbReference type="InterPro" id="IPR036366">
    <property type="entry name" value="PGBDSf"/>
</dbReference>
<dbReference type="OrthoDB" id="1795295at2"/>
<dbReference type="Pfam" id="PF08924">
    <property type="entry name" value="Rv2525c_GlyHyd-like"/>
    <property type="match status" value="1"/>
</dbReference>
<feature type="transmembrane region" description="Helical" evidence="1">
    <location>
        <begin position="737"/>
        <end position="758"/>
    </location>
</feature>
<dbReference type="InterPro" id="IPR002477">
    <property type="entry name" value="Peptidoglycan-bd-like"/>
</dbReference>
<name>A0A261F7X6_9BIFI</name>
<dbReference type="InterPro" id="IPR017853">
    <property type="entry name" value="GH"/>
</dbReference>
<evidence type="ECO:0000256" key="1">
    <source>
        <dbReference type="SAM" id="Phobius"/>
    </source>
</evidence>
<sequence length="760" mass="84812">MTDEMVLRTQQWLNSTYRQHRNFGYVDENGHTGRDTIWALTRALQIELGISQTADNFGPSTERLFMSRWPSGIHAQADSDKNESNVYAIIQGALWCKGYSTGASDITQHFYGGTQAGVENLQRDMNIAADGVVTLEVMKSLLSMDQFRLVNHTDQGNKLRIIQQHVNAQYRRYTGIIPCDGVYGRQMNTALIQVLQSLEGYSPDDATGYFGSGTKAHLLTISALNAENYPEWLWLAQAMLVCNEYPVEIDAEHWNGDVYTALLQFQKDYGLAQTNRFDIDTWMSLFVSTGNPDREGKACDCATILDDEKAKQLVQSGYTHVGRYLTGFVWNEALQKQVSKALTPDEISSLMAAGLSVFPIYQDGGEKKSHFVESQGYKDAQRAIEAALRCGFTKGTVIYFAVDSDMYEYEINSFVARYFREIRLFFNSSSNLRKYRVGVYGTRLLCTRMHELGYTDLSFVGDLSTGFAGNLGYPLPKNWAFDQFREFDSSKGEYSFDLDRDAYSGRDKGTQEFFPMPYVKISDGFKDTSETLRQEYAQKFFEALGMSQRFLGVEWTFNSQFYVRTITAPGIKLDIYGEISDSVSHEGIFSQKFNVNKDMKSGKISSDTKEQISTEVSRLGVKGTYSSDSLLSTLDEVAMAIPEGNLSYSISVGAGYANIAVTVDILPSNEESSVSAQTSLSVIFKFTFSGYTLNFEKVAKQLLVSQSAVQVVIATLLTGVIQFFASLQQSEVDTQKFNPIVGEAPLMLLGAALGILLATA</sequence>
<dbReference type="EMBL" id="MWWU01000003">
    <property type="protein sequence ID" value="OZG55250.1"/>
    <property type="molecule type" value="Genomic_DNA"/>
</dbReference>
<evidence type="ECO:0000259" key="3">
    <source>
        <dbReference type="Pfam" id="PF08924"/>
    </source>
</evidence>
<dbReference type="AlphaFoldDB" id="A0A261F7X6"/>
<dbReference type="InterPro" id="IPR036365">
    <property type="entry name" value="PGBD-like_sf"/>
</dbReference>
<keyword evidence="5" id="KW-1185">Reference proteome</keyword>
<comment type="caution">
    <text evidence="4">The sequence shown here is derived from an EMBL/GenBank/DDBJ whole genome shotgun (WGS) entry which is preliminary data.</text>
</comment>
<accession>A0A261F7X6</accession>
<keyword evidence="1" id="KW-0472">Membrane</keyword>
<gene>
    <name evidence="4" type="ORF">AEAE_1047</name>
</gene>
<feature type="domain" description="Peptidoglycan binding-like" evidence="2">
    <location>
        <begin position="89"/>
        <end position="141"/>
    </location>
</feature>
<keyword evidence="1" id="KW-0812">Transmembrane</keyword>
<dbReference type="Gene3D" id="1.10.101.10">
    <property type="entry name" value="PGBD-like superfamily/PGBD"/>
    <property type="match status" value="1"/>
</dbReference>
<reference evidence="4 5" key="1">
    <citation type="journal article" date="2017" name="BMC Genomics">
        <title>Comparative genomic and phylogenomic analyses of the Bifidobacteriaceae family.</title>
        <authorList>
            <person name="Lugli G.A."/>
            <person name="Milani C."/>
            <person name="Turroni F."/>
            <person name="Duranti S."/>
            <person name="Mancabelli L."/>
            <person name="Mangifesta M."/>
            <person name="Ferrario C."/>
            <person name="Modesto M."/>
            <person name="Mattarelli P."/>
            <person name="Jiri K."/>
            <person name="van Sinderen D."/>
            <person name="Ventura M."/>
        </authorList>
    </citation>
    <scope>NUCLEOTIDE SEQUENCE [LARGE SCALE GENOMIC DNA]</scope>
    <source>
        <strain evidence="4 5">LMG 21773</strain>
    </source>
</reference>
<feature type="domain" description="Rv2525c-like glycoside hydrolase-like" evidence="3">
    <location>
        <begin position="312"/>
        <end position="502"/>
    </location>
</feature>
<dbReference type="Pfam" id="PF01471">
    <property type="entry name" value="PG_binding_1"/>
    <property type="match status" value="1"/>
</dbReference>
<organism evidence="4 5">
    <name type="scientific">Aeriscardovia aeriphila</name>
    <dbReference type="NCBI Taxonomy" id="218139"/>
    <lineage>
        <taxon>Bacteria</taxon>
        <taxon>Bacillati</taxon>
        <taxon>Actinomycetota</taxon>
        <taxon>Actinomycetes</taxon>
        <taxon>Bifidobacteriales</taxon>
        <taxon>Bifidobacteriaceae</taxon>
        <taxon>Aeriscardovia</taxon>
    </lineage>
</organism>
<dbReference type="SUPFAM" id="SSF47090">
    <property type="entry name" value="PGBD-like"/>
    <property type="match status" value="2"/>
</dbReference>
<proteinExistence type="predicted"/>
<evidence type="ECO:0000259" key="2">
    <source>
        <dbReference type="Pfam" id="PF01471"/>
    </source>
</evidence>
<evidence type="ECO:0000313" key="4">
    <source>
        <dbReference type="EMBL" id="OZG55250.1"/>
    </source>
</evidence>
<dbReference type="InterPro" id="IPR015020">
    <property type="entry name" value="Rv2525c-like_Glyco_Hydro-like"/>
</dbReference>
<dbReference type="SUPFAM" id="SSF51445">
    <property type="entry name" value="(Trans)glycosidases"/>
    <property type="match status" value="1"/>
</dbReference>
<feature type="transmembrane region" description="Helical" evidence="1">
    <location>
        <begin position="707"/>
        <end position="725"/>
    </location>
</feature>
<dbReference type="Proteomes" id="UP000228976">
    <property type="component" value="Unassembled WGS sequence"/>
</dbReference>